<dbReference type="RefSeq" id="WP_039880828.1">
    <property type="nucleotide sequence ID" value="NZ_CP059694.1"/>
</dbReference>
<comment type="caution">
    <text evidence="2">The sequence shown here is derived from an EMBL/GenBank/DDBJ whole genome shotgun (WGS) entry which is preliminary data.</text>
</comment>
<dbReference type="Pfam" id="PF00657">
    <property type="entry name" value="Lipase_GDSL"/>
    <property type="match status" value="1"/>
</dbReference>
<keyword evidence="1" id="KW-0472">Membrane</keyword>
<feature type="transmembrane region" description="Helical" evidence="1">
    <location>
        <begin position="12"/>
        <end position="33"/>
    </location>
</feature>
<evidence type="ECO:0000313" key="2">
    <source>
        <dbReference type="EMBL" id="MDG6782708.1"/>
    </source>
</evidence>
<dbReference type="InterPro" id="IPR001087">
    <property type="entry name" value="GDSL"/>
</dbReference>
<dbReference type="CDD" id="cd00229">
    <property type="entry name" value="SGNH_hydrolase"/>
    <property type="match status" value="1"/>
</dbReference>
<name>A0AAW6R9X9_GORRU</name>
<organism evidence="2">
    <name type="scientific">Gordonia rubripertincta</name>
    <name type="common">Rhodococcus corallinus</name>
    <dbReference type="NCBI Taxonomy" id="36822"/>
    <lineage>
        <taxon>Bacteria</taxon>
        <taxon>Bacillati</taxon>
        <taxon>Actinomycetota</taxon>
        <taxon>Actinomycetes</taxon>
        <taxon>Mycobacteriales</taxon>
        <taxon>Gordoniaceae</taxon>
        <taxon>Gordonia</taxon>
    </lineage>
</organism>
<dbReference type="InterPro" id="IPR036514">
    <property type="entry name" value="SGNH_hydro_sf"/>
</dbReference>
<sequence>MFNAVKRIVGSAPIWAWIVMVVCAVVLVVGLIVSSNRTAPTTDSAAAMTPTNSTPLEQPATLAFIEDAKAHAAEPRTIVLLGDSTGAARDGWAPKVGSAISQTLQRPMATKFWNTTTNDYGAMVGLGDGPNGPIGFWNASASGKDANYALENLGKMIPADVTPDLIMLNFGHTQDAETPLAEQLQPLIAQLRKQYPNADLVAIKQSPAQGKNTGERTAGFASAMDAEGIQVIDVYSAFPTDDAALAPLLKDTVNPSAAGQQIWTTTVLKAFEVQA</sequence>
<evidence type="ECO:0000256" key="1">
    <source>
        <dbReference type="SAM" id="Phobius"/>
    </source>
</evidence>
<keyword evidence="1" id="KW-1133">Transmembrane helix</keyword>
<dbReference type="EMBL" id="JARUXG010000012">
    <property type="protein sequence ID" value="MDG6782708.1"/>
    <property type="molecule type" value="Genomic_DNA"/>
</dbReference>
<proteinExistence type="predicted"/>
<dbReference type="Gene3D" id="3.40.50.1110">
    <property type="entry name" value="SGNH hydrolase"/>
    <property type="match status" value="1"/>
</dbReference>
<dbReference type="EC" id="3.1.-.-" evidence="2"/>
<dbReference type="GO" id="GO:0016788">
    <property type="term" value="F:hydrolase activity, acting on ester bonds"/>
    <property type="evidence" value="ECO:0007669"/>
    <property type="project" value="InterPro"/>
</dbReference>
<gene>
    <name evidence="2" type="ORF">QBL07_17970</name>
</gene>
<dbReference type="AlphaFoldDB" id="A0AAW6R9X9"/>
<protein>
    <submittedName>
        <fullName evidence="2">SGNH/GDSL hydrolase family protein</fullName>
        <ecNumber evidence="2">3.1.-.-</ecNumber>
    </submittedName>
</protein>
<keyword evidence="2" id="KW-0378">Hydrolase</keyword>
<keyword evidence="1" id="KW-0812">Transmembrane</keyword>
<reference evidence="2" key="1">
    <citation type="submission" date="2023-04" db="EMBL/GenBank/DDBJ databases">
        <title>Characterization and analysis of the complete genome of Gordonia rubripertincta 112, the degrader of aromatic and aliphatic compounds.</title>
        <authorList>
            <person name="Frantsuzova E."/>
            <person name="Bogun A."/>
            <person name="Delegan Y."/>
        </authorList>
    </citation>
    <scope>NUCLEOTIDE SEQUENCE</scope>
    <source>
        <strain evidence="2">112</strain>
    </source>
</reference>
<dbReference type="SUPFAM" id="SSF52266">
    <property type="entry name" value="SGNH hydrolase"/>
    <property type="match status" value="1"/>
</dbReference>
<accession>A0AAW6R9X9</accession>